<sequence length="177" mass="20193">MPVGEDAWLFDLVAEDGQRRDAARARHRTLVDDARVEHSLYARIGDATFATLFLAWEARYPEEWRDPGTWWGSPWTAKVGVLSRFGEAGVPPELDIELTELVAAAVARRYRCKDWLYARVVRHLPGPLLDLALAPLADAPDPLTRLRVRFLLDVARDPERRVSRRTWGQWLGREPAA</sequence>
<name>A0ABV6MBS7_9ACTN</name>
<evidence type="ECO:0000313" key="1">
    <source>
        <dbReference type="EMBL" id="MFC0532155.1"/>
    </source>
</evidence>
<proteinExistence type="predicted"/>
<dbReference type="EMBL" id="JBHLUH010000067">
    <property type="protein sequence ID" value="MFC0532155.1"/>
    <property type="molecule type" value="Genomic_DNA"/>
</dbReference>
<protein>
    <submittedName>
        <fullName evidence="1">Uncharacterized protein</fullName>
    </submittedName>
</protein>
<dbReference type="RefSeq" id="WP_377257739.1">
    <property type="nucleotide sequence ID" value="NZ_JBHLUH010000067.1"/>
</dbReference>
<accession>A0ABV6MBS7</accession>
<gene>
    <name evidence="1" type="ORF">ACFFIA_31350</name>
</gene>
<comment type="caution">
    <text evidence="1">The sequence shown here is derived from an EMBL/GenBank/DDBJ whole genome shotgun (WGS) entry which is preliminary data.</text>
</comment>
<organism evidence="1 2">
    <name type="scientific">Phytohabitans kaempferiae</name>
    <dbReference type="NCBI Taxonomy" id="1620943"/>
    <lineage>
        <taxon>Bacteria</taxon>
        <taxon>Bacillati</taxon>
        <taxon>Actinomycetota</taxon>
        <taxon>Actinomycetes</taxon>
        <taxon>Micromonosporales</taxon>
        <taxon>Micromonosporaceae</taxon>
    </lineage>
</organism>
<reference evidence="1 2" key="1">
    <citation type="submission" date="2024-09" db="EMBL/GenBank/DDBJ databases">
        <authorList>
            <person name="Sun Q."/>
            <person name="Mori K."/>
        </authorList>
    </citation>
    <scope>NUCLEOTIDE SEQUENCE [LARGE SCALE GENOMIC DNA]</scope>
    <source>
        <strain evidence="1 2">TBRC 3947</strain>
    </source>
</reference>
<evidence type="ECO:0000313" key="2">
    <source>
        <dbReference type="Proteomes" id="UP001589867"/>
    </source>
</evidence>
<dbReference type="Proteomes" id="UP001589867">
    <property type="component" value="Unassembled WGS sequence"/>
</dbReference>
<keyword evidence="2" id="KW-1185">Reference proteome</keyword>